<organism evidence="2 3">
    <name type="scientific">Orbilia javanica</name>
    <dbReference type="NCBI Taxonomy" id="47235"/>
    <lineage>
        <taxon>Eukaryota</taxon>
        <taxon>Fungi</taxon>
        <taxon>Dikarya</taxon>
        <taxon>Ascomycota</taxon>
        <taxon>Pezizomycotina</taxon>
        <taxon>Orbiliomycetes</taxon>
        <taxon>Orbiliales</taxon>
        <taxon>Orbiliaceae</taxon>
        <taxon>Orbilia</taxon>
    </lineage>
</organism>
<dbReference type="EMBL" id="JAVHNR010000006">
    <property type="protein sequence ID" value="KAK6339321.1"/>
    <property type="molecule type" value="Genomic_DNA"/>
</dbReference>
<keyword evidence="1" id="KW-1133">Transmembrane helix</keyword>
<feature type="transmembrane region" description="Helical" evidence="1">
    <location>
        <begin position="325"/>
        <end position="347"/>
    </location>
</feature>
<proteinExistence type="predicted"/>
<dbReference type="PANTHER" id="PTHR35043">
    <property type="entry name" value="TRANSCRIPTION FACTOR DOMAIN-CONTAINING PROTEIN"/>
    <property type="match status" value="1"/>
</dbReference>
<keyword evidence="1" id="KW-0472">Membrane</keyword>
<evidence type="ECO:0000313" key="2">
    <source>
        <dbReference type="EMBL" id="KAK6339321.1"/>
    </source>
</evidence>
<evidence type="ECO:0000313" key="3">
    <source>
        <dbReference type="Proteomes" id="UP001313282"/>
    </source>
</evidence>
<gene>
    <name evidence="2" type="ORF">TWF718_008742</name>
</gene>
<sequence length="476" mass="53868">MQPCGLSSKNYSPDRVKGYDPFGGPEGGIGKNATQVPEAVDGIRRVHGWVVQPSTRGTIDILWTCLFTTFVCTYTILCLNVPSAGENWWRIFGRRLFWMGLAIAGPEFVLTYASGQYGTAYASKKLFHQQGYTEWTLRHGFFADMGGFVLQAEDFKRPFPATGRQLNWLITHGHLDYPNTTTREISDKSKQDTIAKVITCLQIGYIILQCIGRTAQGLVITTMELSTLAIVACSILTSVCWLEKPLDVREPIQLTLKKRVDEILEEAAKVEEQGQGVKVWKNTPFDFIDDLGPSWALNVQKFMKMPVSPHERPLPRFGNDRLPNLAGWQESILCVATLGYAAIHLVGWNYNFPTETEKILWRVSSMFLFVNTVAFWLFETTAAWWRAGRWQRLHRGLFRLRNRKGSSDTEVGLPPVTRMKSSHNLPLPAEFWSIFPLAITYAAARGYLIVETFIGLRAMDDSAFKNVDWTGFIPHV</sequence>
<dbReference type="PANTHER" id="PTHR35043:SF8">
    <property type="entry name" value="DUF4220 DOMAIN-CONTAINING PROTEIN"/>
    <property type="match status" value="1"/>
</dbReference>
<reference evidence="2 3" key="1">
    <citation type="submission" date="2019-10" db="EMBL/GenBank/DDBJ databases">
        <authorList>
            <person name="Palmer J.M."/>
        </authorList>
    </citation>
    <scope>NUCLEOTIDE SEQUENCE [LARGE SCALE GENOMIC DNA]</scope>
    <source>
        <strain evidence="2 3">TWF718</strain>
    </source>
</reference>
<feature type="transmembrane region" description="Helical" evidence="1">
    <location>
        <begin position="61"/>
        <end position="84"/>
    </location>
</feature>
<keyword evidence="3" id="KW-1185">Reference proteome</keyword>
<dbReference type="Proteomes" id="UP001313282">
    <property type="component" value="Unassembled WGS sequence"/>
</dbReference>
<keyword evidence="1" id="KW-0812">Transmembrane</keyword>
<protein>
    <submittedName>
        <fullName evidence="2">Uncharacterized protein</fullName>
    </submittedName>
</protein>
<evidence type="ECO:0000256" key="1">
    <source>
        <dbReference type="SAM" id="Phobius"/>
    </source>
</evidence>
<comment type="caution">
    <text evidence="2">The sequence shown here is derived from an EMBL/GenBank/DDBJ whole genome shotgun (WGS) entry which is preliminary data.</text>
</comment>
<dbReference type="AlphaFoldDB" id="A0AAN8RB41"/>
<name>A0AAN8RB41_9PEZI</name>
<feature type="transmembrane region" description="Helical" evidence="1">
    <location>
        <begin position="359"/>
        <end position="385"/>
    </location>
</feature>
<feature type="transmembrane region" description="Helical" evidence="1">
    <location>
        <begin position="96"/>
        <end position="115"/>
    </location>
</feature>
<accession>A0AAN8RB41</accession>